<dbReference type="RefSeq" id="WP_009020807.1">
    <property type="nucleotide sequence ID" value="NZ_DS999411.1"/>
</dbReference>
<evidence type="ECO:0000313" key="1">
    <source>
        <dbReference type="EMBL" id="EED36063.1"/>
    </source>
</evidence>
<dbReference type="SUPFAM" id="SSF103025">
    <property type="entry name" value="Folate-binding domain"/>
    <property type="match status" value="1"/>
</dbReference>
<dbReference type="InterPro" id="IPR017703">
    <property type="entry name" value="YgfZ/GCV_T_CS"/>
</dbReference>
<dbReference type="HOGENOM" id="CLU_007884_6_2_6"/>
<organism evidence="1 2">
    <name type="scientific">Luminiphilus syltensis NOR5-1B</name>
    <dbReference type="NCBI Taxonomy" id="565045"/>
    <lineage>
        <taxon>Bacteria</taxon>
        <taxon>Pseudomonadati</taxon>
        <taxon>Pseudomonadota</taxon>
        <taxon>Gammaproteobacteria</taxon>
        <taxon>Cellvibrionales</taxon>
        <taxon>Halieaceae</taxon>
        <taxon>Luminiphilus</taxon>
    </lineage>
</organism>
<dbReference type="EMBL" id="DS999411">
    <property type="protein sequence ID" value="EED36063.1"/>
    <property type="molecule type" value="Genomic_DNA"/>
</dbReference>
<protein>
    <submittedName>
        <fullName evidence="1">Glycine cleavage T-protein</fullName>
    </submittedName>
</protein>
<dbReference type="Proteomes" id="UP000004699">
    <property type="component" value="Unassembled WGS sequence"/>
</dbReference>
<sequence length="289" mass="31391">MPDTNPPTNLSLAYLDQEAVLELTGPDAVSFLQGQSSADFSGSDTQKPILGTFCNVKGRVLADFLAFKVSDERILLRCEGQVGDALITHLQPYLNFSKSTLRRCEGVVYGGIGDQDGSNVTSSEEARDAGEWFAIPRFSGATEFWHLGDHPAAATTVSADMWYSEMMRNEDARITGATIGKYLPQDLNYDLRGYISFSKGCYTGQEIIARLHYKGKPKRRLYRATCTAESDCAPGSDLIVGDQGKAAGSVVNCASAAGVKYLLIETIENAFDDQLRLADCNTPLQAITD</sequence>
<dbReference type="PANTHER" id="PTHR22602:SF0">
    <property type="entry name" value="TRANSFERASE CAF17, MITOCHONDRIAL-RELATED"/>
    <property type="match status" value="1"/>
</dbReference>
<accession>B8KR24</accession>
<proteinExistence type="predicted"/>
<reference evidence="2" key="1">
    <citation type="journal article" date="2013" name="BMC Microbiol.">
        <title>Taxonomy and evolution of bacteriochlorophyll a-containing members of the OM60/NOR5 clade of marine gammaproteobacteria: description of Luminiphilus syltensis gen. nov., sp. nov., reclassification of Haliea rubra as Pseudohaliea rubra gen. nov., comb. nov., and emendation of Chromatocurvus halotolerans.</title>
        <authorList>
            <person name="Spring S."/>
            <person name="Riedel T."/>
            <person name="Sproer C."/>
            <person name="Yan S."/>
            <person name="Harder J."/>
            <person name="Fuchs B.M."/>
        </authorList>
    </citation>
    <scope>NUCLEOTIDE SEQUENCE [LARGE SCALE GENOMIC DNA]</scope>
    <source>
        <strain evidence="2">NOR51-B</strain>
    </source>
</reference>
<dbReference type="eggNOG" id="COG0354">
    <property type="taxonomic scope" value="Bacteria"/>
</dbReference>
<dbReference type="InterPro" id="IPR045179">
    <property type="entry name" value="YgfZ/GcvT"/>
</dbReference>
<dbReference type="OrthoDB" id="9796287at2"/>
<gene>
    <name evidence="1" type="ORF">NOR51B_2011</name>
</gene>
<dbReference type="AlphaFoldDB" id="B8KR24"/>
<dbReference type="Gene3D" id="3.30.70.1400">
    <property type="entry name" value="Aminomethyltransferase beta-barrel domains"/>
    <property type="match status" value="1"/>
</dbReference>
<dbReference type="STRING" id="565045.NOR51B_2011"/>
<dbReference type="PANTHER" id="PTHR22602">
    <property type="entry name" value="TRANSFERASE CAF17, MITOCHONDRIAL-RELATED"/>
    <property type="match status" value="1"/>
</dbReference>
<dbReference type="Gene3D" id="2.40.30.160">
    <property type="match status" value="1"/>
</dbReference>
<keyword evidence="2" id="KW-1185">Reference proteome</keyword>
<dbReference type="NCBIfam" id="TIGR03317">
    <property type="entry name" value="ygfZ_signature"/>
    <property type="match status" value="1"/>
</dbReference>
<name>B8KR24_9GAMM</name>
<evidence type="ECO:0000313" key="2">
    <source>
        <dbReference type="Proteomes" id="UP000004699"/>
    </source>
</evidence>
<dbReference type="GO" id="GO:0016226">
    <property type="term" value="P:iron-sulfur cluster assembly"/>
    <property type="evidence" value="ECO:0007669"/>
    <property type="project" value="TreeGrafter"/>
</dbReference>